<dbReference type="InterPro" id="IPR001878">
    <property type="entry name" value="Znf_CCHC"/>
</dbReference>
<keyword evidence="1" id="KW-0479">Metal-binding</keyword>
<dbReference type="PANTHER" id="PTHR15503:SF22">
    <property type="entry name" value="TRANSPOSON TY3-I GAG POLYPROTEIN"/>
    <property type="match status" value="1"/>
</dbReference>
<evidence type="ECO:0000313" key="4">
    <source>
        <dbReference type="EMBL" id="KAF6805928.1"/>
    </source>
</evidence>
<dbReference type="PANTHER" id="PTHR15503">
    <property type="entry name" value="LDOC1 RELATED"/>
    <property type="match status" value="1"/>
</dbReference>
<dbReference type="InterPro" id="IPR036875">
    <property type="entry name" value="Znf_CCHC_sf"/>
</dbReference>
<keyword evidence="4" id="KW-0695">RNA-directed DNA polymerase</keyword>
<dbReference type="Pfam" id="PF03732">
    <property type="entry name" value="Retrotrans_gag"/>
    <property type="match status" value="1"/>
</dbReference>
<feature type="region of interest" description="Disordered" evidence="2">
    <location>
        <begin position="253"/>
        <end position="274"/>
    </location>
</feature>
<dbReference type="SMART" id="SM00343">
    <property type="entry name" value="ZnF_C2HC"/>
    <property type="match status" value="1"/>
</dbReference>
<dbReference type="InterPro" id="IPR005162">
    <property type="entry name" value="Retrotrans_gag_dom"/>
</dbReference>
<evidence type="ECO:0000259" key="3">
    <source>
        <dbReference type="PROSITE" id="PS50158"/>
    </source>
</evidence>
<protein>
    <submittedName>
        <fullName evidence="4">Reverse transcriptase domain protein</fullName>
    </submittedName>
</protein>
<dbReference type="GO" id="GO:0003676">
    <property type="term" value="F:nucleic acid binding"/>
    <property type="evidence" value="ECO:0007669"/>
    <property type="project" value="InterPro"/>
</dbReference>
<name>A0A8H6J4D5_9PEZI</name>
<keyword evidence="4" id="KW-0808">Transferase</keyword>
<dbReference type="InterPro" id="IPR032567">
    <property type="entry name" value="RTL1-rel"/>
</dbReference>
<accession>A0A8H6J4D5</accession>
<comment type="caution">
    <text evidence="4">The sequence shown here is derived from an EMBL/GenBank/DDBJ whole genome shotgun (WGS) entry which is preliminary data.</text>
</comment>
<keyword evidence="1" id="KW-0863">Zinc-finger</keyword>
<dbReference type="AlphaFoldDB" id="A0A8H6J4D5"/>
<evidence type="ECO:0000256" key="2">
    <source>
        <dbReference type="SAM" id="MobiDB-lite"/>
    </source>
</evidence>
<dbReference type="EMBL" id="WIGN01000170">
    <property type="protein sequence ID" value="KAF6805928.1"/>
    <property type="molecule type" value="Genomic_DNA"/>
</dbReference>
<dbReference type="Pfam" id="PF00098">
    <property type="entry name" value="zf-CCHC"/>
    <property type="match status" value="1"/>
</dbReference>
<evidence type="ECO:0000256" key="1">
    <source>
        <dbReference type="PROSITE-ProRule" id="PRU00047"/>
    </source>
</evidence>
<feature type="compositionally biased region" description="Polar residues" evidence="2">
    <location>
        <begin position="1"/>
        <end position="16"/>
    </location>
</feature>
<proteinExistence type="predicted"/>
<dbReference type="Gene3D" id="4.10.60.10">
    <property type="entry name" value="Zinc finger, CCHC-type"/>
    <property type="match status" value="1"/>
</dbReference>
<feature type="domain" description="CCHC-type" evidence="3">
    <location>
        <begin position="309"/>
        <end position="324"/>
    </location>
</feature>
<gene>
    <name evidence="4" type="ORF">CSOJ01_09151</name>
</gene>
<organism evidence="4 5">
    <name type="scientific">Colletotrichum sojae</name>
    <dbReference type="NCBI Taxonomy" id="2175907"/>
    <lineage>
        <taxon>Eukaryota</taxon>
        <taxon>Fungi</taxon>
        <taxon>Dikarya</taxon>
        <taxon>Ascomycota</taxon>
        <taxon>Pezizomycotina</taxon>
        <taxon>Sordariomycetes</taxon>
        <taxon>Hypocreomycetidae</taxon>
        <taxon>Glomerellales</taxon>
        <taxon>Glomerellaceae</taxon>
        <taxon>Colletotrichum</taxon>
        <taxon>Colletotrichum orchidearum species complex</taxon>
    </lineage>
</organism>
<evidence type="ECO:0000313" key="5">
    <source>
        <dbReference type="Proteomes" id="UP000652219"/>
    </source>
</evidence>
<dbReference type="Proteomes" id="UP000652219">
    <property type="component" value="Unassembled WGS sequence"/>
</dbReference>
<keyword evidence="4" id="KW-0548">Nucleotidyltransferase</keyword>
<dbReference type="GO" id="GO:0003964">
    <property type="term" value="F:RNA-directed DNA polymerase activity"/>
    <property type="evidence" value="ECO:0007669"/>
    <property type="project" value="UniProtKB-KW"/>
</dbReference>
<dbReference type="GO" id="GO:0008270">
    <property type="term" value="F:zinc ion binding"/>
    <property type="evidence" value="ECO:0007669"/>
    <property type="project" value="UniProtKB-KW"/>
</dbReference>
<feature type="region of interest" description="Disordered" evidence="2">
    <location>
        <begin position="1"/>
        <end position="33"/>
    </location>
</feature>
<feature type="compositionally biased region" description="Low complexity" evidence="2">
    <location>
        <begin position="21"/>
        <end position="33"/>
    </location>
</feature>
<sequence>MSTNNNAQHVPATPSTPGARPATVAATQPVTQAPTNQELFDMLNQLREENAQLHAQLNANRAPAGPRAKYPEPEPYDGTPGLLQGFLTRTCAYLRYYVNSFPTEADKVHYAASFLKKDAFAWFEPTMRDHLENTHNNQDDETQAIFSNYDEFEKRLKSTFGNPDEERIAERKLMNLTQKGSASKDGSEFRQITSKLEWGDEALIAKFYQGLKEDVKDELARTDRPDELHLFIDMAVKIDNRLYERRLERKGHQPWTHKKSTTGRKYTPITTATGYHSGPMDLSAAIRGNDNKTRNFKTYRGNKPWSNECFNCNKPGHIARNCDQPKKPRWQPVPEKVRQVNATSKAPHEAMPWTGCYDDGCRTH</sequence>
<dbReference type="PROSITE" id="PS50158">
    <property type="entry name" value="ZF_CCHC"/>
    <property type="match status" value="1"/>
</dbReference>
<keyword evidence="5" id="KW-1185">Reference proteome</keyword>
<dbReference type="SUPFAM" id="SSF57756">
    <property type="entry name" value="Retrovirus zinc finger-like domains"/>
    <property type="match status" value="1"/>
</dbReference>
<keyword evidence="1" id="KW-0862">Zinc</keyword>
<reference evidence="4 5" key="1">
    <citation type="journal article" date="2020" name="Phytopathology">
        <title>Genome Sequence Resources of Colletotrichum truncatum, C. plurivorum, C. musicola, and C. sojae: Four Species Pathogenic to Soybean (Glycine max).</title>
        <authorList>
            <person name="Rogerio F."/>
            <person name="Boufleur T.R."/>
            <person name="Ciampi-Guillardi M."/>
            <person name="Sukno S.A."/>
            <person name="Thon M.R."/>
            <person name="Massola Junior N.S."/>
            <person name="Baroncelli R."/>
        </authorList>
    </citation>
    <scope>NUCLEOTIDE SEQUENCE [LARGE SCALE GENOMIC DNA]</scope>
    <source>
        <strain evidence="4 5">LFN0009</strain>
    </source>
</reference>